<dbReference type="EMBL" id="CAXAMN010012581">
    <property type="protein sequence ID" value="CAK9038582.1"/>
    <property type="molecule type" value="Genomic_DNA"/>
</dbReference>
<dbReference type="InterPro" id="IPR032282">
    <property type="entry name" value="HAGH_C"/>
</dbReference>
<evidence type="ECO:0000256" key="8">
    <source>
        <dbReference type="ARBA" id="ARBA00022833"/>
    </source>
</evidence>
<keyword evidence="8" id="KW-0862">Zinc</keyword>
<dbReference type="CDD" id="cd07723">
    <property type="entry name" value="hydroxyacylglutathione_hydrolase_MBL-fold"/>
    <property type="match status" value="1"/>
</dbReference>
<sequence>MQRNQVGWNQANALPSRPCFLGSVLQPLLYTVRTYQDLPGLFCFCQLCWQLVCYNAKRNTVSTCLELWDVWTQGLCSLRYLLIDDEKKIAACVDPAEAHLVLAKAKEENVEIVAVLTTHHHYDHAGGNAEMAKQVPGIKIFGGRIDKVAACTDPLDHGNKFTIGSIEVLALHTPGHTKGSICYFCCVPGKEKEGLVFTGDTLFVAGCGRMFESTPEEFHHSLVTVLGALPPETQVYCGHEYTVKNLQFATAVDGGNETLRQMIDWAQEQKVQRKFTVPSTMKNEWLINPFLRSGDDQMRSICPGCSPVEVFATLRKKKDSF</sequence>
<comment type="cofactor">
    <cofactor evidence="2">
        <name>Zn(2+)</name>
        <dbReference type="ChEBI" id="CHEBI:29105"/>
    </cofactor>
</comment>
<evidence type="ECO:0000259" key="10">
    <source>
        <dbReference type="SMART" id="SM00849"/>
    </source>
</evidence>
<evidence type="ECO:0000256" key="1">
    <source>
        <dbReference type="ARBA" id="ARBA00001623"/>
    </source>
</evidence>
<protein>
    <recommendedName>
        <fullName evidence="5">hydroxyacylglutathione hydrolase</fullName>
        <ecNumber evidence="5">3.1.2.6</ecNumber>
    </recommendedName>
    <alternativeName>
        <fullName evidence="9">Glyoxalase II</fullName>
    </alternativeName>
</protein>
<comment type="pathway">
    <text evidence="3">Secondary metabolite metabolism; methylglyoxal degradation; (R)-lactate from methylglyoxal: step 2/2.</text>
</comment>
<evidence type="ECO:0000256" key="4">
    <source>
        <dbReference type="ARBA" id="ARBA00006759"/>
    </source>
</evidence>
<accession>A0ABP0LIQ5</accession>
<evidence type="ECO:0000313" key="12">
    <source>
        <dbReference type="Proteomes" id="UP001642484"/>
    </source>
</evidence>
<evidence type="ECO:0000256" key="7">
    <source>
        <dbReference type="ARBA" id="ARBA00022801"/>
    </source>
</evidence>
<dbReference type="PANTHER" id="PTHR11935:SF94">
    <property type="entry name" value="TENZING NORGAY, ISOFORM C"/>
    <property type="match status" value="1"/>
</dbReference>
<dbReference type="Pfam" id="PF16123">
    <property type="entry name" value="HAGH_C"/>
    <property type="match status" value="1"/>
</dbReference>
<evidence type="ECO:0000256" key="6">
    <source>
        <dbReference type="ARBA" id="ARBA00022723"/>
    </source>
</evidence>
<dbReference type="SUPFAM" id="SSF56281">
    <property type="entry name" value="Metallo-hydrolase/oxidoreductase"/>
    <property type="match status" value="1"/>
</dbReference>
<comment type="similarity">
    <text evidence="4">Belongs to the metallo-beta-lactamase superfamily. Glyoxalase II family.</text>
</comment>
<keyword evidence="12" id="KW-1185">Reference proteome</keyword>
<name>A0ABP0LIQ5_9DINO</name>
<dbReference type="Proteomes" id="UP001642484">
    <property type="component" value="Unassembled WGS sequence"/>
</dbReference>
<dbReference type="PANTHER" id="PTHR11935">
    <property type="entry name" value="BETA LACTAMASE DOMAIN"/>
    <property type="match status" value="1"/>
</dbReference>
<evidence type="ECO:0000256" key="2">
    <source>
        <dbReference type="ARBA" id="ARBA00001947"/>
    </source>
</evidence>
<proteinExistence type="inferred from homology"/>
<keyword evidence="7" id="KW-0378">Hydrolase</keyword>
<dbReference type="Pfam" id="PF00753">
    <property type="entry name" value="Lactamase_B"/>
    <property type="match status" value="2"/>
</dbReference>
<dbReference type="NCBIfam" id="TIGR03413">
    <property type="entry name" value="GSH_gloB"/>
    <property type="match status" value="1"/>
</dbReference>
<evidence type="ECO:0000256" key="3">
    <source>
        <dbReference type="ARBA" id="ARBA00004963"/>
    </source>
</evidence>
<reference evidence="11 12" key="1">
    <citation type="submission" date="2024-02" db="EMBL/GenBank/DDBJ databases">
        <authorList>
            <person name="Chen Y."/>
            <person name="Shah S."/>
            <person name="Dougan E. K."/>
            <person name="Thang M."/>
            <person name="Chan C."/>
        </authorList>
    </citation>
    <scope>NUCLEOTIDE SEQUENCE [LARGE SCALE GENOMIC DNA]</scope>
</reference>
<dbReference type="Gene3D" id="3.60.15.10">
    <property type="entry name" value="Ribonuclease Z/Hydroxyacylglutathione hydrolase-like"/>
    <property type="match status" value="1"/>
</dbReference>
<dbReference type="HAMAP" id="MF_01374">
    <property type="entry name" value="Glyoxalase_2"/>
    <property type="match status" value="1"/>
</dbReference>
<evidence type="ECO:0000256" key="5">
    <source>
        <dbReference type="ARBA" id="ARBA00011917"/>
    </source>
</evidence>
<dbReference type="SMART" id="SM00849">
    <property type="entry name" value="Lactamase_B"/>
    <property type="match status" value="1"/>
</dbReference>
<dbReference type="InterPro" id="IPR001279">
    <property type="entry name" value="Metallo-B-lactamas"/>
</dbReference>
<dbReference type="InterPro" id="IPR035680">
    <property type="entry name" value="Clx_II_MBL"/>
</dbReference>
<comment type="catalytic activity">
    <reaction evidence="1">
        <text>an S-(2-hydroxyacyl)glutathione + H2O = a 2-hydroxy carboxylate + glutathione + H(+)</text>
        <dbReference type="Rhea" id="RHEA:21864"/>
        <dbReference type="ChEBI" id="CHEBI:15377"/>
        <dbReference type="ChEBI" id="CHEBI:15378"/>
        <dbReference type="ChEBI" id="CHEBI:57925"/>
        <dbReference type="ChEBI" id="CHEBI:58896"/>
        <dbReference type="ChEBI" id="CHEBI:71261"/>
        <dbReference type="EC" id="3.1.2.6"/>
    </reaction>
</comment>
<organism evidence="11 12">
    <name type="scientific">Durusdinium trenchii</name>
    <dbReference type="NCBI Taxonomy" id="1381693"/>
    <lineage>
        <taxon>Eukaryota</taxon>
        <taxon>Sar</taxon>
        <taxon>Alveolata</taxon>
        <taxon>Dinophyceae</taxon>
        <taxon>Suessiales</taxon>
        <taxon>Symbiodiniaceae</taxon>
        <taxon>Durusdinium</taxon>
    </lineage>
</organism>
<comment type="caution">
    <text evidence="11">The sequence shown here is derived from an EMBL/GenBank/DDBJ whole genome shotgun (WGS) entry which is preliminary data.</text>
</comment>
<dbReference type="InterPro" id="IPR036866">
    <property type="entry name" value="RibonucZ/Hydroxyglut_hydro"/>
</dbReference>
<evidence type="ECO:0000313" key="11">
    <source>
        <dbReference type="EMBL" id="CAK9038582.1"/>
    </source>
</evidence>
<dbReference type="InterPro" id="IPR017782">
    <property type="entry name" value="Hydroxyacylglutathione_Hdrlase"/>
</dbReference>
<keyword evidence="6" id="KW-0479">Metal-binding</keyword>
<dbReference type="EC" id="3.1.2.6" evidence="5"/>
<gene>
    <name evidence="11" type="ORF">CCMP2556_LOCUS21085</name>
</gene>
<evidence type="ECO:0000256" key="9">
    <source>
        <dbReference type="ARBA" id="ARBA00031044"/>
    </source>
</evidence>
<feature type="domain" description="Metallo-beta-lactamase" evidence="10">
    <location>
        <begin position="61"/>
        <end position="239"/>
    </location>
</feature>